<evidence type="ECO:0000313" key="3">
    <source>
        <dbReference type="EMBL" id="EKC74335.1"/>
    </source>
</evidence>
<dbReference type="EMBL" id="AJWZ01001249">
    <property type="protein sequence ID" value="EKC74335.1"/>
    <property type="molecule type" value="Genomic_DNA"/>
</dbReference>
<protein>
    <recommendedName>
        <fullName evidence="2">Pesticidal crystal protein Cry22Aa Ig-like domain-containing protein</fullName>
    </recommendedName>
</protein>
<evidence type="ECO:0000256" key="1">
    <source>
        <dbReference type="SAM" id="Phobius"/>
    </source>
</evidence>
<dbReference type="InterPro" id="IPR032179">
    <property type="entry name" value="Cry22Aa_Ig-like"/>
</dbReference>
<evidence type="ECO:0000259" key="2">
    <source>
        <dbReference type="Pfam" id="PF16403"/>
    </source>
</evidence>
<feature type="domain" description="Pesticidal crystal protein Cry22Aa Ig-like" evidence="2">
    <location>
        <begin position="126"/>
        <end position="199"/>
    </location>
</feature>
<feature type="transmembrane region" description="Helical" evidence="1">
    <location>
        <begin position="12"/>
        <end position="32"/>
    </location>
</feature>
<keyword evidence="1" id="KW-0812">Transmembrane</keyword>
<dbReference type="Gene3D" id="2.60.40.10">
    <property type="entry name" value="Immunoglobulins"/>
    <property type="match status" value="1"/>
</dbReference>
<comment type="caution">
    <text evidence="3">The sequence shown here is derived from an EMBL/GenBank/DDBJ whole genome shotgun (WGS) entry which is preliminary data.</text>
</comment>
<name>K1U7P9_9ZZZZ</name>
<gene>
    <name evidence="3" type="ORF">OBE_01912</name>
</gene>
<dbReference type="InterPro" id="IPR013783">
    <property type="entry name" value="Ig-like_fold"/>
</dbReference>
<proteinExistence type="predicted"/>
<reference evidence="3" key="1">
    <citation type="journal article" date="2013" name="Environ. Microbiol.">
        <title>Microbiota from the distal guts of lean and obese adolescents exhibit partial functional redundancy besides clear differences in community structure.</title>
        <authorList>
            <person name="Ferrer M."/>
            <person name="Ruiz A."/>
            <person name="Lanza F."/>
            <person name="Haange S.B."/>
            <person name="Oberbach A."/>
            <person name="Till H."/>
            <person name="Bargiela R."/>
            <person name="Campoy C."/>
            <person name="Segura M.T."/>
            <person name="Richter M."/>
            <person name="von Bergen M."/>
            <person name="Seifert J."/>
            <person name="Suarez A."/>
        </authorList>
    </citation>
    <scope>NUCLEOTIDE SEQUENCE</scope>
</reference>
<accession>K1U7P9</accession>
<keyword evidence="1" id="KW-0472">Membrane</keyword>
<dbReference type="AlphaFoldDB" id="K1U7P9"/>
<keyword evidence="1" id="KW-1133">Transmembrane helix</keyword>
<organism evidence="3">
    <name type="scientific">human gut metagenome</name>
    <dbReference type="NCBI Taxonomy" id="408170"/>
    <lineage>
        <taxon>unclassified sequences</taxon>
        <taxon>metagenomes</taxon>
        <taxon>organismal metagenomes</taxon>
    </lineage>
</organism>
<sequence length="594" mass="67195">MKKGKVKRNVTLIIVIAVILFVVWFLIVYPLIDFNKKEESVLDASKKYYEKNINLLPEEESMSTVKLRTLLEQKYVGTIKSTYGSEYCDVDSSWVKVKRKSGKYSYYVYLDCGKMKSSIDHEGPDIKLKGESTIEIEKGSTYNDQGIESIIDNTDGKMDTSKVTVDGSVNTKKIGTYTITYTVVDSFENKSTVKRVVKVIQTLNKVVSSDTDKDNLYKGNVNNNYIEFSNMLFRIVGLNSDGSVKLISAEAVGTVNYDDINTWLNDYYYEHLTSKAKKYVVKGSYCNSTIKESDVGNVKTCKAGKKQNVGLLSVSDYNKSVKDNDSYLYPNTIAWTSDQKDKNEAWTTKDLYLNSEKAKNMAFNKKYNFTLYPVINIKKDIKLTSGDGTKASPYKFESEKVGQPGDKINTRYTGEYVSYGNVIYRIIDGNLDGSAKVISTSVVSDNSVGYSDTNKSKIYNPTKKGNVGYYIENELSKSIKKDIFIKKEIEVPIYDKLATYSGKKNVKKYKVSLAAPDMYEMFSGVNSDTTSQYWLRNSSKEQFRKYLVSNTNIIYYNQVLDTMQAGVRVVGYINKDATILSGKGTYSNPYILEK</sequence>
<dbReference type="Pfam" id="PF16403">
    <property type="entry name" value="Bact_surface_Ig-like"/>
    <property type="match status" value="1"/>
</dbReference>